<dbReference type="EMBL" id="VDLX02000002">
    <property type="protein sequence ID" value="KAB8196388.1"/>
    <property type="molecule type" value="Genomic_DNA"/>
</dbReference>
<name>A0A5C4WU38_9ACTN</name>
<comment type="caution">
    <text evidence="1">The sequence shown here is derived from an EMBL/GenBank/DDBJ whole genome shotgun (WGS) entry which is preliminary data.</text>
</comment>
<protein>
    <recommendedName>
        <fullName evidence="3">PE domain-containing protein</fullName>
    </recommendedName>
</protein>
<evidence type="ECO:0000313" key="2">
    <source>
        <dbReference type="Proteomes" id="UP000312512"/>
    </source>
</evidence>
<proteinExistence type="predicted"/>
<dbReference type="RefSeq" id="WP_139629386.1">
    <property type="nucleotide sequence ID" value="NZ_VDLX02000002.1"/>
</dbReference>
<gene>
    <name evidence="1" type="ORF">FH608_006435</name>
</gene>
<keyword evidence="2" id="KW-1185">Reference proteome</keyword>
<evidence type="ECO:0000313" key="1">
    <source>
        <dbReference type="EMBL" id="KAB8196388.1"/>
    </source>
</evidence>
<dbReference type="Proteomes" id="UP000312512">
    <property type="component" value="Unassembled WGS sequence"/>
</dbReference>
<dbReference type="AlphaFoldDB" id="A0A5C4WU38"/>
<evidence type="ECO:0008006" key="3">
    <source>
        <dbReference type="Google" id="ProtNLM"/>
    </source>
</evidence>
<organism evidence="1 2">
    <name type="scientific">Nonomuraea phyllanthi</name>
    <dbReference type="NCBI Taxonomy" id="2219224"/>
    <lineage>
        <taxon>Bacteria</taxon>
        <taxon>Bacillati</taxon>
        <taxon>Actinomycetota</taxon>
        <taxon>Actinomycetes</taxon>
        <taxon>Streptosporangiales</taxon>
        <taxon>Streptosporangiaceae</taxon>
        <taxon>Nonomuraea</taxon>
    </lineage>
</organism>
<accession>A0A5C4WU38</accession>
<reference evidence="1 2" key="1">
    <citation type="submission" date="2019-10" db="EMBL/GenBank/DDBJ databases">
        <title>Nonomuraea sp. nov., isolated from Phyllanthus amarus.</title>
        <authorList>
            <person name="Klykleung N."/>
            <person name="Tanasupawat S."/>
        </authorList>
    </citation>
    <scope>NUCLEOTIDE SEQUENCE [LARGE SCALE GENOMIC DNA]</scope>
    <source>
        <strain evidence="1 2">PA1-10</strain>
    </source>
</reference>
<sequence length="107" mass="11800">MPEQPDELAFAEQELLGIAREVAKLGGGLDTVGTDHHTATAATWAAVTDDEYGRAFRRVHEPRLEALNQLLTLLARQVNERVDEVGVQARGTYRRAEDDSTIRTAEA</sequence>